<organism evidence="2 3">
    <name type="scientific">Aphis glycines</name>
    <name type="common">Soybean aphid</name>
    <dbReference type="NCBI Taxonomy" id="307491"/>
    <lineage>
        <taxon>Eukaryota</taxon>
        <taxon>Metazoa</taxon>
        <taxon>Ecdysozoa</taxon>
        <taxon>Arthropoda</taxon>
        <taxon>Hexapoda</taxon>
        <taxon>Insecta</taxon>
        <taxon>Pterygota</taxon>
        <taxon>Neoptera</taxon>
        <taxon>Paraneoptera</taxon>
        <taxon>Hemiptera</taxon>
        <taxon>Sternorrhyncha</taxon>
        <taxon>Aphidomorpha</taxon>
        <taxon>Aphidoidea</taxon>
        <taxon>Aphididae</taxon>
        <taxon>Aphidini</taxon>
        <taxon>Aphis</taxon>
        <taxon>Aphis</taxon>
    </lineage>
</organism>
<keyword evidence="3" id="KW-1185">Reference proteome</keyword>
<protein>
    <submittedName>
        <fullName evidence="2">Uncharacterized protein</fullName>
    </submittedName>
</protein>
<feature type="region of interest" description="Disordered" evidence="1">
    <location>
        <begin position="79"/>
        <end position="111"/>
    </location>
</feature>
<evidence type="ECO:0000313" key="3">
    <source>
        <dbReference type="Proteomes" id="UP000475862"/>
    </source>
</evidence>
<dbReference type="OrthoDB" id="6630245at2759"/>
<feature type="region of interest" description="Disordered" evidence="1">
    <location>
        <begin position="32"/>
        <end position="61"/>
    </location>
</feature>
<dbReference type="EMBL" id="VYZN01000009">
    <property type="protein sequence ID" value="KAE9542956.1"/>
    <property type="molecule type" value="Genomic_DNA"/>
</dbReference>
<feature type="compositionally biased region" description="Polar residues" evidence="1">
    <location>
        <begin position="44"/>
        <end position="61"/>
    </location>
</feature>
<comment type="caution">
    <text evidence="2">The sequence shown here is derived from an EMBL/GenBank/DDBJ whole genome shotgun (WGS) entry which is preliminary data.</text>
</comment>
<gene>
    <name evidence="2" type="ORF">AGLY_002867</name>
</gene>
<reference evidence="2 3" key="1">
    <citation type="submission" date="2019-08" db="EMBL/GenBank/DDBJ databases">
        <title>The genome of the soybean aphid Biotype 1, its phylome, world population structure and adaptation to the North American continent.</title>
        <authorList>
            <person name="Giordano R."/>
            <person name="Donthu R.K."/>
            <person name="Hernandez A.G."/>
            <person name="Wright C.L."/>
            <person name="Zimin A.V."/>
        </authorList>
    </citation>
    <scope>NUCLEOTIDE SEQUENCE [LARGE SCALE GENOMIC DNA]</scope>
    <source>
        <tissue evidence="2">Whole aphids</tissue>
    </source>
</reference>
<dbReference type="AlphaFoldDB" id="A0A6G0U405"/>
<accession>A0A6G0U405</accession>
<evidence type="ECO:0000313" key="2">
    <source>
        <dbReference type="EMBL" id="KAE9542956.1"/>
    </source>
</evidence>
<proteinExistence type="predicted"/>
<sequence>MSSAVDGQQQQQPLAGGSPPMAVVLAQHCVKDESPGVSPPHPQSVMSPTTVQDMPPESTSPVMLATMQPVSVDEFQTSDYHHQNHHQQQQQQHHHQQQHQQQQHHQQQPDDPLDQKTVIYIPGTDPQQTIIYDPQNPAGSLPPGITIQQDPANGSAVSVLVQGQAGHHQYLGAPGTTVLVMQELVDDMGHILHSIVRYISGIRFL</sequence>
<evidence type="ECO:0000256" key="1">
    <source>
        <dbReference type="SAM" id="MobiDB-lite"/>
    </source>
</evidence>
<dbReference type="Proteomes" id="UP000475862">
    <property type="component" value="Unassembled WGS sequence"/>
</dbReference>
<name>A0A6G0U405_APHGL</name>